<gene>
    <name evidence="1" type="ORF">KVH43_07195</name>
</gene>
<name>A0ABX8R830_9CLOT</name>
<keyword evidence="2" id="KW-1185">Reference proteome</keyword>
<accession>A0ABX8R830</accession>
<sequence>MDIAAMSTIMSQEKVMQQASLSVMKMAMDTSKSQSVELTKMMEQSVNPHVGGNIDIKL</sequence>
<proteinExistence type="predicted"/>
<dbReference type="InterPro" id="IPR025906">
    <property type="entry name" value="YjfB_motility"/>
</dbReference>
<dbReference type="Proteomes" id="UP000886818">
    <property type="component" value="Chromosome"/>
</dbReference>
<evidence type="ECO:0000313" key="2">
    <source>
        <dbReference type="Proteomes" id="UP000886818"/>
    </source>
</evidence>
<dbReference type="EMBL" id="CP078093">
    <property type="protein sequence ID" value="QXM05183.1"/>
    <property type="molecule type" value="Genomic_DNA"/>
</dbReference>
<reference evidence="1" key="1">
    <citation type="submission" date="2021-07" db="EMBL/GenBank/DDBJ databases">
        <title>Complete genome sequence of Crassaminicella sp. 143-21, isolated from a deep-sea hydrothermal vent.</title>
        <authorList>
            <person name="Li X."/>
        </authorList>
    </citation>
    <scope>NUCLEOTIDE SEQUENCE</scope>
    <source>
        <strain evidence="1">143-21</strain>
    </source>
</reference>
<protein>
    <submittedName>
        <fullName evidence="1">YjfB family protein</fullName>
    </submittedName>
</protein>
<organism evidence="1 2">
    <name type="scientific">Crassaminicella indica</name>
    <dbReference type="NCBI Taxonomy" id="2855394"/>
    <lineage>
        <taxon>Bacteria</taxon>
        <taxon>Bacillati</taxon>
        <taxon>Bacillota</taxon>
        <taxon>Clostridia</taxon>
        <taxon>Eubacteriales</taxon>
        <taxon>Clostridiaceae</taxon>
        <taxon>Crassaminicella</taxon>
    </lineage>
</organism>
<evidence type="ECO:0000313" key="1">
    <source>
        <dbReference type="EMBL" id="QXM05183.1"/>
    </source>
</evidence>
<dbReference type="Pfam" id="PF14070">
    <property type="entry name" value="YjfB_motility"/>
    <property type="match status" value="1"/>
</dbReference>